<name>A0A0A8YPG4_ARUDO</name>
<evidence type="ECO:0000313" key="1">
    <source>
        <dbReference type="EMBL" id="JAD27633.1"/>
    </source>
</evidence>
<proteinExistence type="predicted"/>
<reference evidence="1" key="2">
    <citation type="journal article" date="2015" name="Data Brief">
        <title>Shoot transcriptome of the giant reed, Arundo donax.</title>
        <authorList>
            <person name="Barrero R.A."/>
            <person name="Guerrero F.D."/>
            <person name="Moolhuijzen P."/>
            <person name="Goolsby J.A."/>
            <person name="Tidwell J."/>
            <person name="Bellgard S.E."/>
            <person name="Bellgard M.I."/>
        </authorList>
    </citation>
    <scope>NUCLEOTIDE SEQUENCE</scope>
    <source>
        <tissue evidence="1">Shoot tissue taken approximately 20 cm above the soil surface</tissue>
    </source>
</reference>
<dbReference type="AlphaFoldDB" id="A0A0A8YPG4"/>
<sequence>MVFLFTRSLCHLLRRSTRLKINHY</sequence>
<accession>A0A0A8YPG4</accession>
<dbReference type="EMBL" id="GBRH01270262">
    <property type="protein sequence ID" value="JAD27633.1"/>
    <property type="molecule type" value="Transcribed_RNA"/>
</dbReference>
<reference evidence="1" key="1">
    <citation type="submission" date="2014-09" db="EMBL/GenBank/DDBJ databases">
        <authorList>
            <person name="Magalhaes I.L.F."/>
            <person name="Oliveira U."/>
            <person name="Santos F.R."/>
            <person name="Vidigal T.H.D.A."/>
            <person name="Brescovit A.D."/>
            <person name="Santos A.J."/>
        </authorList>
    </citation>
    <scope>NUCLEOTIDE SEQUENCE</scope>
    <source>
        <tissue evidence="1">Shoot tissue taken approximately 20 cm above the soil surface</tissue>
    </source>
</reference>
<organism evidence="1">
    <name type="scientific">Arundo donax</name>
    <name type="common">Giant reed</name>
    <name type="synonym">Donax arundinaceus</name>
    <dbReference type="NCBI Taxonomy" id="35708"/>
    <lineage>
        <taxon>Eukaryota</taxon>
        <taxon>Viridiplantae</taxon>
        <taxon>Streptophyta</taxon>
        <taxon>Embryophyta</taxon>
        <taxon>Tracheophyta</taxon>
        <taxon>Spermatophyta</taxon>
        <taxon>Magnoliopsida</taxon>
        <taxon>Liliopsida</taxon>
        <taxon>Poales</taxon>
        <taxon>Poaceae</taxon>
        <taxon>PACMAD clade</taxon>
        <taxon>Arundinoideae</taxon>
        <taxon>Arundineae</taxon>
        <taxon>Arundo</taxon>
    </lineage>
</organism>
<protein>
    <submittedName>
        <fullName evidence="1">Uncharacterized protein</fullName>
    </submittedName>
</protein>